<evidence type="ECO:0000313" key="11">
    <source>
        <dbReference type="Proteomes" id="UP000216107"/>
    </source>
</evidence>
<evidence type="ECO:0000256" key="1">
    <source>
        <dbReference type="ARBA" id="ARBA00004651"/>
    </source>
</evidence>
<dbReference type="InterPro" id="IPR036938">
    <property type="entry name" value="PAP2/HPO_sf"/>
</dbReference>
<evidence type="ECO:0000256" key="5">
    <source>
        <dbReference type="ARBA" id="ARBA00022989"/>
    </source>
</evidence>
<comment type="subcellular location">
    <subcellularLocation>
        <location evidence="1">Cell membrane</location>
        <topology evidence="1">Multi-pass membrane protein</topology>
    </subcellularLocation>
</comment>
<dbReference type="Pfam" id="PF01569">
    <property type="entry name" value="PAP2"/>
    <property type="match status" value="1"/>
</dbReference>
<sequence>MNLMSLYQWGGLNLGLFEAVNAVRGPVIDASMLAGTALGNFLNVIWVALVMLLLIGVRRGCAQSGWVAHLPDERRLRQLLQVFLLAWGIAGLVVTAGKLGFDMPRPYAVLPAGSVNLLAMPESPYSFPSGHAAFAMLSACVFWPHSRRAVRCLLVFAVLWVGVSRISVGAHFPADVVAG</sequence>
<reference evidence="9 12" key="1">
    <citation type="submission" date="2016-08" db="EMBL/GenBank/DDBJ databases">
        <title>Candidatus Dactylopiibacterium carminicum genome sequence.</title>
        <authorList>
            <person name="Ramirez-Puebla S.T."/>
            <person name="Ormeno-Orrillo E."/>
            <person name="Vera-Ponce De Leon A."/>
            <person name="Luis L."/>
            <person name="Sanchez-Flores A."/>
            <person name="Monica R."/>
            <person name="Martinez-Romero E."/>
        </authorList>
    </citation>
    <scope>NUCLEOTIDE SEQUENCE [LARGE SCALE GENOMIC DNA]</scope>
    <source>
        <strain evidence="9">END1</strain>
    </source>
</reference>
<keyword evidence="2" id="KW-1003">Cell membrane</keyword>
<evidence type="ECO:0000259" key="8">
    <source>
        <dbReference type="SMART" id="SM00014"/>
    </source>
</evidence>
<dbReference type="InterPro" id="IPR000326">
    <property type="entry name" value="PAP2/HPO"/>
</dbReference>
<protein>
    <submittedName>
        <fullName evidence="9">Phosphatase PAP2 family protein</fullName>
    </submittedName>
</protein>
<dbReference type="GO" id="GO:0005886">
    <property type="term" value="C:plasma membrane"/>
    <property type="evidence" value="ECO:0007669"/>
    <property type="project" value="UniProtKB-SubCell"/>
</dbReference>
<evidence type="ECO:0000256" key="6">
    <source>
        <dbReference type="ARBA" id="ARBA00023136"/>
    </source>
</evidence>
<keyword evidence="5 7" id="KW-1133">Transmembrane helix</keyword>
<dbReference type="OrthoDB" id="9801622at2"/>
<feature type="transmembrane region" description="Helical" evidence="7">
    <location>
        <begin position="78"/>
        <end position="101"/>
    </location>
</feature>
<evidence type="ECO:0000313" key="10">
    <source>
        <dbReference type="EMBL" id="PAS92763.1"/>
    </source>
</evidence>
<dbReference type="Proteomes" id="UP000216107">
    <property type="component" value="Unassembled WGS sequence"/>
</dbReference>
<comment type="caution">
    <text evidence="10">The sequence shown here is derived from an EMBL/GenBank/DDBJ whole genome shotgun (WGS) entry which is preliminary data.</text>
</comment>
<dbReference type="AlphaFoldDB" id="A0A272ERM6"/>
<gene>
    <name evidence="9" type="ORF">BGI27_10970</name>
    <name evidence="10" type="ORF">CGU29_10230</name>
</gene>
<name>A0A272ERM6_9RHOO</name>
<keyword evidence="12" id="KW-1185">Reference proteome</keyword>
<evidence type="ECO:0000256" key="3">
    <source>
        <dbReference type="ARBA" id="ARBA00022692"/>
    </source>
</evidence>
<dbReference type="PANTHER" id="PTHR14969">
    <property type="entry name" value="SPHINGOSINE-1-PHOSPHATE PHOSPHOHYDROLASE"/>
    <property type="match status" value="1"/>
</dbReference>
<feature type="transmembrane region" description="Helical" evidence="7">
    <location>
        <begin position="32"/>
        <end position="57"/>
    </location>
</feature>
<dbReference type="EMBL" id="MDUX01000035">
    <property type="protein sequence ID" value="KAF7598847.1"/>
    <property type="molecule type" value="Genomic_DNA"/>
</dbReference>
<feature type="transmembrane region" description="Helical" evidence="7">
    <location>
        <begin position="125"/>
        <end position="143"/>
    </location>
</feature>
<organism evidence="10 11">
    <name type="scientific">Candidatus Dactylopiibacterium carminicum</name>
    <dbReference type="NCBI Taxonomy" id="857335"/>
    <lineage>
        <taxon>Bacteria</taxon>
        <taxon>Pseudomonadati</taxon>
        <taxon>Pseudomonadota</taxon>
        <taxon>Betaproteobacteria</taxon>
        <taxon>Rhodocyclales</taxon>
        <taxon>Rhodocyclaceae</taxon>
        <taxon>Candidatus Dactylopiibacterium</taxon>
    </lineage>
</organism>
<dbReference type="Proteomes" id="UP000623509">
    <property type="component" value="Unassembled WGS sequence"/>
</dbReference>
<dbReference type="GO" id="GO:0016787">
    <property type="term" value="F:hydrolase activity"/>
    <property type="evidence" value="ECO:0007669"/>
    <property type="project" value="UniProtKB-KW"/>
</dbReference>
<evidence type="ECO:0000256" key="4">
    <source>
        <dbReference type="ARBA" id="ARBA00022801"/>
    </source>
</evidence>
<feature type="domain" description="Phosphatidic acid phosphatase type 2/haloperoxidase" evidence="8">
    <location>
        <begin position="80"/>
        <end position="179"/>
    </location>
</feature>
<evidence type="ECO:0000256" key="2">
    <source>
        <dbReference type="ARBA" id="ARBA00022475"/>
    </source>
</evidence>
<keyword evidence="6 7" id="KW-0472">Membrane</keyword>
<evidence type="ECO:0000313" key="12">
    <source>
        <dbReference type="Proteomes" id="UP000623509"/>
    </source>
</evidence>
<keyword evidence="3 7" id="KW-0812">Transmembrane</keyword>
<feature type="transmembrane region" description="Helical" evidence="7">
    <location>
        <begin position="150"/>
        <end position="172"/>
    </location>
</feature>
<proteinExistence type="predicted"/>
<dbReference type="SMART" id="SM00014">
    <property type="entry name" value="acidPPc"/>
    <property type="match status" value="1"/>
</dbReference>
<evidence type="ECO:0000256" key="7">
    <source>
        <dbReference type="SAM" id="Phobius"/>
    </source>
</evidence>
<accession>A0A272ERM6</accession>
<dbReference type="Gene3D" id="1.20.144.10">
    <property type="entry name" value="Phosphatidic acid phosphatase type 2/haloperoxidase"/>
    <property type="match status" value="1"/>
</dbReference>
<reference evidence="10 11" key="2">
    <citation type="submission" date="2017-07" db="EMBL/GenBank/DDBJ databases">
        <title>Candidatus Dactylopiibacterium carminicum, a nitrogen-fixing symbiont of the cochineal insect Dactylopius coccus and Dactylopius opuntiae (Hemiptera: Coccoidea: Dactylopiidae).</title>
        <authorList>
            <person name="Vera A."/>
        </authorList>
    </citation>
    <scope>NUCLEOTIDE SEQUENCE [LARGE SCALE GENOMIC DNA]</scope>
    <source>
        <strain evidence="10 11">NFDCM</strain>
    </source>
</reference>
<dbReference type="PANTHER" id="PTHR14969:SF62">
    <property type="entry name" value="DECAPRENYLPHOSPHORYL-5-PHOSPHORIBOSE PHOSPHATASE RV3807C-RELATED"/>
    <property type="match status" value="1"/>
</dbReference>
<keyword evidence="4" id="KW-0378">Hydrolase</keyword>
<dbReference type="EMBL" id="NMRN01000030">
    <property type="protein sequence ID" value="PAS92763.1"/>
    <property type="molecule type" value="Genomic_DNA"/>
</dbReference>
<evidence type="ECO:0000313" key="9">
    <source>
        <dbReference type="EMBL" id="KAF7598847.1"/>
    </source>
</evidence>
<dbReference type="SUPFAM" id="SSF48317">
    <property type="entry name" value="Acid phosphatase/Vanadium-dependent haloperoxidase"/>
    <property type="match status" value="1"/>
</dbReference>